<evidence type="ECO:0000259" key="2">
    <source>
        <dbReference type="PROSITE" id="PS50004"/>
    </source>
</evidence>
<evidence type="ECO:0000256" key="1">
    <source>
        <dbReference type="SAM" id="MobiDB-lite"/>
    </source>
</evidence>
<feature type="compositionally biased region" description="Pro residues" evidence="1">
    <location>
        <begin position="164"/>
        <end position="174"/>
    </location>
</feature>
<dbReference type="CDD" id="cd04051">
    <property type="entry name" value="C2_SRC2_like"/>
    <property type="match status" value="1"/>
</dbReference>
<evidence type="ECO:0000313" key="4">
    <source>
        <dbReference type="Proteomes" id="UP000797356"/>
    </source>
</evidence>
<comment type="caution">
    <text evidence="3">The sequence shown here is derived from an EMBL/GenBank/DDBJ whole genome shotgun (WGS) entry which is preliminary data.</text>
</comment>
<proteinExistence type="predicted"/>
<dbReference type="PROSITE" id="PS50004">
    <property type="entry name" value="C2"/>
    <property type="match status" value="1"/>
</dbReference>
<dbReference type="Pfam" id="PF00168">
    <property type="entry name" value="C2"/>
    <property type="match status" value="1"/>
</dbReference>
<gene>
    <name evidence="3" type="ORF">COCNU_01G002100</name>
</gene>
<dbReference type="AlphaFoldDB" id="A0A8K0MTK7"/>
<dbReference type="InterPro" id="IPR000008">
    <property type="entry name" value="C2_dom"/>
</dbReference>
<accession>A0A8K0MTK7</accession>
<dbReference type="Proteomes" id="UP000797356">
    <property type="component" value="Chromosome 1"/>
</dbReference>
<sequence length="245" mass="25502">MASRTLELTLISAKDLNDVNVFSKMDVYAVAFIAGDQRSRHRTAADKDGGTSPSWYATLRFAVPAAASLVLHVLLRSERALGDRDIGEVHILLKELVDAAAAASGDKSGHIVSCQVRKPSSGKPKGVLNLSNKFVDAPAAPPVFPCSFPANENKSADVPTAYPAVPPYPPPGAYPPQLSRHGDPAGTSTGHPPPGKGGKESNASEPVTAYPPPAPAYPASWAYPAPPAGYPPYGYPPAMPPAGYG</sequence>
<dbReference type="PANTHER" id="PTHR32246:SF173">
    <property type="entry name" value="C2 DOMAIN-CONTAINING PROTEIN"/>
    <property type="match status" value="1"/>
</dbReference>
<reference evidence="3" key="1">
    <citation type="journal article" date="2017" name="Gigascience">
        <title>The genome draft of coconut (Cocos nucifera).</title>
        <authorList>
            <person name="Xiao Y."/>
            <person name="Xu P."/>
            <person name="Fan H."/>
            <person name="Baudouin L."/>
            <person name="Xia W."/>
            <person name="Bocs S."/>
            <person name="Xu J."/>
            <person name="Li Q."/>
            <person name="Guo A."/>
            <person name="Zhou L."/>
            <person name="Li J."/>
            <person name="Wu Y."/>
            <person name="Ma Z."/>
            <person name="Armero A."/>
            <person name="Issali A.E."/>
            <person name="Liu N."/>
            <person name="Peng M."/>
            <person name="Yang Y."/>
        </authorList>
    </citation>
    <scope>NUCLEOTIDE SEQUENCE</scope>
    <source>
        <tissue evidence="3">Spear leaf of Hainan Tall coconut</tissue>
    </source>
</reference>
<keyword evidence="4" id="KW-1185">Reference proteome</keyword>
<dbReference type="InterPro" id="IPR044750">
    <property type="entry name" value="C2_SRC2/BAP"/>
</dbReference>
<dbReference type="Gene3D" id="2.60.40.150">
    <property type="entry name" value="C2 domain"/>
    <property type="match status" value="1"/>
</dbReference>
<feature type="domain" description="C2" evidence="2">
    <location>
        <begin position="1"/>
        <end position="107"/>
    </location>
</feature>
<organism evidence="3 4">
    <name type="scientific">Cocos nucifera</name>
    <name type="common">Coconut palm</name>
    <dbReference type="NCBI Taxonomy" id="13894"/>
    <lineage>
        <taxon>Eukaryota</taxon>
        <taxon>Viridiplantae</taxon>
        <taxon>Streptophyta</taxon>
        <taxon>Embryophyta</taxon>
        <taxon>Tracheophyta</taxon>
        <taxon>Spermatophyta</taxon>
        <taxon>Magnoliopsida</taxon>
        <taxon>Liliopsida</taxon>
        <taxon>Arecaceae</taxon>
        <taxon>Arecoideae</taxon>
        <taxon>Cocoseae</taxon>
        <taxon>Attaleinae</taxon>
        <taxon>Cocos</taxon>
    </lineage>
</organism>
<name>A0A8K0MTK7_COCNU</name>
<dbReference type="OrthoDB" id="884464at2759"/>
<feature type="region of interest" description="Disordered" evidence="1">
    <location>
        <begin position="160"/>
        <end position="211"/>
    </location>
</feature>
<dbReference type="InterPro" id="IPR035892">
    <property type="entry name" value="C2_domain_sf"/>
</dbReference>
<dbReference type="SUPFAM" id="SSF49562">
    <property type="entry name" value="C2 domain (Calcium/lipid-binding domain, CaLB)"/>
    <property type="match status" value="1"/>
</dbReference>
<protein>
    <submittedName>
        <fullName evidence="3">C2 domain-containing protein</fullName>
    </submittedName>
</protein>
<dbReference type="PANTHER" id="PTHR32246">
    <property type="entry name" value="INGRESSION PROTEIN FIC1"/>
    <property type="match status" value="1"/>
</dbReference>
<reference evidence="3" key="2">
    <citation type="submission" date="2019-07" db="EMBL/GenBank/DDBJ databases">
        <authorList>
            <person name="Yang Y."/>
            <person name="Bocs S."/>
            <person name="Baudouin L."/>
        </authorList>
    </citation>
    <scope>NUCLEOTIDE SEQUENCE</scope>
    <source>
        <tissue evidence="3">Spear leaf of Hainan Tall coconut</tissue>
    </source>
</reference>
<dbReference type="GO" id="GO:0006952">
    <property type="term" value="P:defense response"/>
    <property type="evidence" value="ECO:0007669"/>
    <property type="project" value="InterPro"/>
</dbReference>
<dbReference type="EMBL" id="CM017872">
    <property type="protein sequence ID" value="KAG1326276.1"/>
    <property type="molecule type" value="Genomic_DNA"/>
</dbReference>
<dbReference type="SMART" id="SM00239">
    <property type="entry name" value="C2"/>
    <property type="match status" value="1"/>
</dbReference>
<evidence type="ECO:0000313" key="3">
    <source>
        <dbReference type="EMBL" id="KAG1326276.1"/>
    </source>
</evidence>